<evidence type="ECO:0000313" key="2">
    <source>
        <dbReference type="EMBL" id="MCH85772.1"/>
    </source>
</evidence>
<evidence type="ECO:0000313" key="3">
    <source>
        <dbReference type="Proteomes" id="UP000265520"/>
    </source>
</evidence>
<feature type="region of interest" description="Disordered" evidence="1">
    <location>
        <begin position="168"/>
        <end position="193"/>
    </location>
</feature>
<sequence>NVCDIPLSQLPQACVKGDGLAIPIPEEEYLAGMDACKHNLHGRIVWPKGATPLTVVAVKEKLFPLWKDLSRWGITSLVGGFQSQFTEEHYNSASKPMFDRTFGHYARVLVDMDLSQTLRYKVLVERKGFAFFVELDYENLLEFYTHCKFVGHYLEICKKIQGNVNLEEHHHKEDRKKTKHKGEASKKFVQTRDGRQTLGKETEVIIAADPNPPVKDKQDNINVTELLTVAEDNQPDREGQPVIDNSISQALSKEQPEPSQQNRFSALADEDNNCAEALETVGIDRTEAQSEEQASTQDSEFVENTPQVVDKGFTEDLSLQTVNQTQSHDRLHHDMQFLNESWANMVEDEEQEQRLLETLEAAPDNSNFKMVSHRANKKAVGFKSSTSKSNYGTRSKVGPSKTSK</sequence>
<dbReference type="InterPro" id="IPR040256">
    <property type="entry name" value="At4g02000-like"/>
</dbReference>
<proteinExistence type="predicted"/>
<feature type="compositionally biased region" description="Polar residues" evidence="1">
    <location>
        <begin position="383"/>
        <end position="393"/>
    </location>
</feature>
<protein>
    <recommendedName>
        <fullName evidence="4">DUF4283 domain protein</fullName>
    </recommendedName>
</protein>
<keyword evidence="3" id="KW-1185">Reference proteome</keyword>
<evidence type="ECO:0000256" key="1">
    <source>
        <dbReference type="SAM" id="MobiDB-lite"/>
    </source>
</evidence>
<evidence type="ECO:0008006" key="4">
    <source>
        <dbReference type="Google" id="ProtNLM"/>
    </source>
</evidence>
<reference evidence="2 3" key="1">
    <citation type="journal article" date="2018" name="Front. Plant Sci.">
        <title>Red Clover (Trifolium pratense) and Zigzag Clover (T. medium) - A Picture of Genomic Similarities and Differences.</title>
        <authorList>
            <person name="Dluhosova J."/>
            <person name="Istvanek J."/>
            <person name="Nedelnik J."/>
            <person name="Repkova J."/>
        </authorList>
    </citation>
    <scope>NUCLEOTIDE SEQUENCE [LARGE SCALE GENOMIC DNA]</scope>
    <source>
        <strain evidence="3">cv. 10/8</strain>
        <tissue evidence="2">Leaf</tissue>
    </source>
</reference>
<dbReference type="AlphaFoldDB" id="A0A392ME47"/>
<gene>
    <name evidence="2" type="ORF">A2U01_0006622</name>
</gene>
<dbReference type="PANTHER" id="PTHR31286">
    <property type="entry name" value="GLYCINE-RICH CELL WALL STRUCTURAL PROTEIN 1.8-LIKE"/>
    <property type="match status" value="1"/>
</dbReference>
<feature type="region of interest" description="Disordered" evidence="1">
    <location>
        <begin position="375"/>
        <end position="404"/>
    </location>
</feature>
<feature type="non-terminal residue" evidence="2">
    <location>
        <position position="1"/>
    </location>
</feature>
<dbReference type="Proteomes" id="UP000265520">
    <property type="component" value="Unassembled WGS sequence"/>
</dbReference>
<accession>A0A392ME47</accession>
<comment type="caution">
    <text evidence="2">The sequence shown here is derived from an EMBL/GenBank/DDBJ whole genome shotgun (WGS) entry which is preliminary data.</text>
</comment>
<feature type="compositionally biased region" description="Basic and acidic residues" evidence="1">
    <location>
        <begin position="181"/>
        <end position="193"/>
    </location>
</feature>
<organism evidence="2 3">
    <name type="scientific">Trifolium medium</name>
    <dbReference type="NCBI Taxonomy" id="97028"/>
    <lineage>
        <taxon>Eukaryota</taxon>
        <taxon>Viridiplantae</taxon>
        <taxon>Streptophyta</taxon>
        <taxon>Embryophyta</taxon>
        <taxon>Tracheophyta</taxon>
        <taxon>Spermatophyta</taxon>
        <taxon>Magnoliopsida</taxon>
        <taxon>eudicotyledons</taxon>
        <taxon>Gunneridae</taxon>
        <taxon>Pentapetalae</taxon>
        <taxon>rosids</taxon>
        <taxon>fabids</taxon>
        <taxon>Fabales</taxon>
        <taxon>Fabaceae</taxon>
        <taxon>Papilionoideae</taxon>
        <taxon>50 kb inversion clade</taxon>
        <taxon>NPAAA clade</taxon>
        <taxon>Hologalegina</taxon>
        <taxon>IRL clade</taxon>
        <taxon>Trifolieae</taxon>
        <taxon>Trifolium</taxon>
    </lineage>
</organism>
<dbReference type="PANTHER" id="PTHR31286:SF176">
    <property type="entry name" value="DUF4283 DOMAIN PROTEIN"/>
    <property type="match status" value="1"/>
</dbReference>
<dbReference type="EMBL" id="LXQA010009108">
    <property type="protein sequence ID" value="MCH85772.1"/>
    <property type="molecule type" value="Genomic_DNA"/>
</dbReference>
<name>A0A392ME47_9FABA</name>